<dbReference type="Proteomes" id="UP000799750">
    <property type="component" value="Unassembled WGS sequence"/>
</dbReference>
<reference evidence="2" key="1">
    <citation type="journal article" date="2020" name="Stud. Mycol.">
        <title>101 Dothideomycetes genomes: a test case for predicting lifestyles and emergence of pathogens.</title>
        <authorList>
            <person name="Haridas S."/>
            <person name="Albert R."/>
            <person name="Binder M."/>
            <person name="Bloem J."/>
            <person name="Labutti K."/>
            <person name="Salamov A."/>
            <person name="Andreopoulos B."/>
            <person name="Baker S."/>
            <person name="Barry K."/>
            <person name="Bills G."/>
            <person name="Bluhm B."/>
            <person name="Cannon C."/>
            <person name="Castanera R."/>
            <person name="Culley D."/>
            <person name="Daum C."/>
            <person name="Ezra D."/>
            <person name="Gonzalez J."/>
            <person name="Henrissat B."/>
            <person name="Kuo A."/>
            <person name="Liang C."/>
            <person name="Lipzen A."/>
            <person name="Lutzoni F."/>
            <person name="Magnuson J."/>
            <person name="Mondo S."/>
            <person name="Nolan M."/>
            <person name="Ohm R."/>
            <person name="Pangilinan J."/>
            <person name="Park H.-J."/>
            <person name="Ramirez L."/>
            <person name="Alfaro M."/>
            <person name="Sun H."/>
            <person name="Tritt A."/>
            <person name="Yoshinaga Y."/>
            <person name="Zwiers L.-H."/>
            <person name="Turgeon B."/>
            <person name="Goodwin S."/>
            <person name="Spatafora J."/>
            <person name="Crous P."/>
            <person name="Grigoriev I."/>
        </authorList>
    </citation>
    <scope>NUCLEOTIDE SEQUENCE</scope>
    <source>
        <strain evidence="2">CBS 269.34</strain>
    </source>
</reference>
<dbReference type="AlphaFoldDB" id="A0A6A6QAB3"/>
<evidence type="ECO:0000313" key="2">
    <source>
        <dbReference type="EMBL" id="KAF2488377.1"/>
    </source>
</evidence>
<gene>
    <name evidence="2" type="ORF">BU16DRAFT_601054</name>
</gene>
<accession>A0A6A6QAB3</accession>
<keyword evidence="3" id="KW-1185">Reference proteome</keyword>
<feature type="region of interest" description="Disordered" evidence="1">
    <location>
        <begin position="154"/>
        <end position="182"/>
    </location>
</feature>
<name>A0A6A6QAB3_9PEZI</name>
<organism evidence="2 3">
    <name type="scientific">Lophium mytilinum</name>
    <dbReference type="NCBI Taxonomy" id="390894"/>
    <lineage>
        <taxon>Eukaryota</taxon>
        <taxon>Fungi</taxon>
        <taxon>Dikarya</taxon>
        <taxon>Ascomycota</taxon>
        <taxon>Pezizomycotina</taxon>
        <taxon>Dothideomycetes</taxon>
        <taxon>Pleosporomycetidae</taxon>
        <taxon>Mytilinidiales</taxon>
        <taxon>Mytilinidiaceae</taxon>
        <taxon>Lophium</taxon>
    </lineage>
</organism>
<evidence type="ECO:0000313" key="3">
    <source>
        <dbReference type="Proteomes" id="UP000799750"/>
    </source>
</evidence>
<feature type="compositionally biased region" description="Basic residues" evidence="1">
    <location>
        <begin position="166"/>
        <end position="182"/>
    </location>
</feature>
<sequence>MIKLKELLPSWMHALCPAPLRGRSRILHSLFEQRKTNSAGGWVNSGIDIDRTLLCETPQRKASGLLGVGLYQRGRVLDALNTITKLQEHHEATARHQITSRWEEAEAEEGKDCLFLLQGPAQGERLNEKKVVTRSQESSLKVICLSEDKPSTIAEAEDSEETLKIGRPKREKKIRSSRRRTD</sequence>
<evidence type="ECO:0000256" key="1">
    <source>
        <dbReference type="SAM" id="MobiDB-lite"/>
    </source>
</evidence>
<dbReference type="EMBL" id="MU004203">
    <property type="protein sequence ID" value="KAF2488377.1"/>
    <property type="molecule type" value="Genomic_DNA"/>
</dbReference>
<proteinExistence type="predicted"/>
<protein>
    <submittedName>
        <fullName evidence="2">Uncharacterized protein</fullName>
    </submittedName>
</protein>